<dbReference type="SUPFAM" id="SSF52540">
    <property type="entry name" value="P-loop containing nucleoside triphosphate hydrolases"/>
    <property type="match status" value="1"/>
</dbReference>
<dbReference type="STRING" id="159449.B4N89_28770"/>
<dbReference type="Gene3D" id="3.40.50.300">
    <property type="entry name" value="P-loop containing nucleotide triphosphate hydrolases"/>
    <property type="match status" value="1"/>
</dbReference>
<comment type="caution">
    <text evidence="3">The sequence shown here is derived from an EMBL/GenBank/DDBJ whole genome shotgun (WGS) entry which is preliminary data.</text>
</comment>
<dbReference type="Proteomes" id="UP000190037">
    <property type="component" value="Unassembled WGS sequence"/>
</dbReference>
<feature type="region of interest" description="Disordered" evidence="1">
    <location>
        <begin position="54"/>
        <end position="77"/>
    </location>
</feature>
<dbReference type="InterPro" id="IPR011704">
    <property type="entry name" value="ATPase_dyneun-rel_AAA"/>
</dbReference>
<feature type="domain" description="AAA+ ATPase" evidence="2">
    <location>
        <begin position="95"/>
        <end position="303"/>
    </location>
</feature>
<dbReference type="CDD" id="cd00009">
    <property type="entry name" value="AAA"/>
    <property type="match status" value="1"/>
</dbReference>
<evidence type="ECO:0000259" key="2">
    <source>
        <dbReference type="SMART" id="SM00382"/>
    </source>
</evidence>
<organism evidence="3 4">
    <name type="scientific">Embleya scabrispora</name>
    <dbReference type="NCBI Taxonomy" id="159449"/>
    <lineage>
        <taxon>Bacteria</taxon>
        <taxon>Bacillati</taxon>
        <taxon>Actinomycetota</taxon>
        <taxon>Actinomycetes</taxon>
        <taxon>Kitasatosporales</taxon>
        <taxon>Streptomycetaceae</taxon>
        <taxon>Embleya</taxon>
    </lineage>
</organism>
<evidence type="ECO:0000313" key="4">
    <source>
        <dbReference type="Proteomes" id="UP000190037"/>
    </source>
</evidence>
<dbReference type="InterPro" id="IPR027417">
    <property type="entry name" value="P-loop_NTPase"/>
</dbReference>
<dbReference type="Pfam" id="PF07728">
    <property type="entry name" value="AAA_5"/>
    <property type="match status" value="1"/>
</dbReference>
<keyword evidence="4" id="KW-1185">Reference proteome</keyword>
<protein>
    <recommendedName>
        <fullName evidence="2">AAA+ ATPase domain-containing protein</fullName>
    </recommendedName>
</protein>
<dbReference type="EMBL" id="MWQN01000001">
    <property type="protein sequence ID" value="OPC84386.1"/>
    <property type="molecule type" value="Genomic_DNA"/>
</dbReference>
<dbReference type="InterPro" id="IPR003593">
    <property type="entry name" value="AAA+_ATPase"/>
</dbReference>
<dbReference type="RefSeq" id="WP_078978682.1">
    <property type="nucleotide sequence ID" value="NZ_MWQN01000001.1"/>
</dbReference>
<dbReference type="SMART" id="SM00382">
    <property type="entry name" value="AAA"/>
    <property type="match status" value="1"/>
</dbReference>
<dbReference type="AlphaFoldDB" id="A0A1T3P5P9"/>
<gene>
    <name evidence="3" type="ORF">B4N89_28770</name>
</gene>
<reference evidence="3 4" key="1">
    <citation type="submission" date="2017-03" db="EMBL/GenBank/DDBJ databases">
        <title>Draft genome sequence of Streptomyces scabrisporus NF3, endophyte isolated from Amphipterygium adstringens.</title>
        <authorList>
            <person name="Vazquez M."/>
            <person name="Ceapa C.D."/>
            <person name="Rodriguez Luna D."/>
            <person name="Sanchez Esquivel S."/>
        </authorList>
    </citation>
    <scope>NUCLEOTIDE SEQUENCE [LARGE SCALE GENOMIC DNA]</scope>
    <source>
        <strain evidence="3 4">NF3</strain>
    </source>
</reference>
<name>A0A1T3P5P9_9ACTN</name>
<accession>A0A1T3P5P9</accession>
<evidence type="ECO:0000313" key="3">
    <source>
        <dbReference type="EMBL" id="OPC84386.1"/>
    </source>
</evidence>
<proteinExistence type="predicted"/>
<sequence length="365" mass="39838">MSQATTSSAGDHDPGESAASWWIYRDAHGETGGPAGTGPVALPAPPPWRLFGTDDVGDHVPEPAALPGERSGEPYSGEFHGNRRVYDLVNAAIYLRRPLLVTGRPGTGKTTLARSIATRLRLGPVLRWGITSRSTLREGLYGYDVLARLHDMNLRAKGATGPIGADADDIGAYITLGPLGDALLRRPHPRVLLIDEIDKSDVDLPNDLLHVFETGRFEIPELRRARLRSAKVTPYDGDFGDRVEVRDGTVRCAAFPIVILTSNGERAFPAAFLRRCVPLELRAPDRDVLKRIVRSRLPEGVPLDESLLDHYLELANGVDGPLLSPDQLLNALQFRDRIRERTGPAGRLPTNDTLATLLFHDLDGG</sequence>
<evidence type="ECO:0000256" key="1">
    <source>
        <dbReference type="SAM" id="MobiDB-lite"/>
    </source>
</evidence>
<dbReference type="OrthoDB" id="9783370at2"/>
<dbReference type="GO" id="GO:0005524">
    <property type="term" value="F:ATP binding"/>
    <property type="evidence" value="ECO:0007669"/>
    <property type="project" value="InterPro"/>
</dbReference>
<dbReference type="GO" id="GO:0016887">
    <property type="term" value="F:ATP hydrolysis activity"/>
    <property type="evidence" value="ECO:0007669"/>
    <property type="project" value="InterPro"/>
</dbReference>